<dbReference type="AlphaFoldDB" id="A0A1M5Y960"/>
<sequence>MFELLYSLLSSLKSPVYWIVVAIVIFQYKKLGKMEKMILGSYREPLYKKAIVSTVLGLLGGIVGSIVFMILGTRVNSSDFIYILPLAILLSLIHPRFICFSYAGGIIALISLLFGYPKINIISVMTIVAVLHLIEAFLIIIDGHNGKIPIFMEKDNEIVGGFNMNRFWPVPFLVFLEGGSPLPVTVVAILGYGDFALAKYPKDKTKETAAMLFIFSALLLVLSELAKSYSKMLYVLAIASPVFHEMIIQMGRKRERLGEAIFTPSQRGLKLLDTMPYGVGEKMGLKTGDIILSINGNGVQSKEDILNALYFSPKYIWIDVLNEKGKLVTLDYKDYREGIQSLDVLFIPKESDYSFVVEEVKSPLSRLLKRIKIKGLFK</sequence>
<feature type="transmembrane region" description="Helical" evidence="1">
    <location>
        <begin position="12"/>
        <end position="29"/>
    </location>
</feature>
<dbReference type="EMBL" id="FQXR01000010">
    <property type="protein sequence ID" value="SHI08522.1"/>
    <property type="molecule type" value="Genomic_DNA"/>
</dbReference>
<dbReference type="SUPFAM" id="SSF50156">
    <property type="entry name" value="PDZ domain-like"/>
    <property type="match status" value="1"/>
</dbReference>
<feature type="transmembrane region" description="Helical" evidence="1">
    <location>
        <begin position="50"/>
        <end position="71"/>
    </location>
</feature>
<name>A0A1M5Y960_9FIRM</name>
<dbReference type="RefSeq" id="WP_072744693.1">
    <property type="nucleotide sequence ID" value="NZ_FQXR01000010.1"/>
</dbReference>
<gene>
    <name evidence="3" type="ORF">SAMN02745180_02040</name>
</gene>
<dbReference type="Proteomes" id="UP000184389">
    <property type="component" value="Unassembled WGS sequence"/>
</dbReference>
<accession>A0A1M5Y960</accession>
<feature type="domain" description="PDZ" evidence="2">
    <location>
        <begin position="245"/>
        <end position="324"/>
    </location>
</feature>
<dbReference type="InterPro" id="IPR036034">
    <property type="entry name" value="PDZ_sf"/>
</dbReference>
<keyword evidence="1" id="KW-0472">Membrane</keyword>
<keyword evidence="4" id="KW-1185">Reference proteome</keyword>
<evidence type="ECO:0000256" key="1">
    <source>
        <dbReference type="SAM" id="Phobius"/>
    </source>
</evidence>
<evidence type="ECO:0000259" key="2">
    <source>
        <dbReference type="PROSITE" id="PS50106"/>
    </source>
</evidence>
<keyword evidence="1" id="KW-1133">Transmembrane helix</keyword>
<protein>
    <recommendedName>
        <fullName evidence="2">PDZ domain-containing protein</fullName>
    </recommendedName>
</protein>
<feature type="transmembrane region" description="Helical" evidence="1">
    <location>
        <begin position="172"/>
        <end position="197"/>
    </location>
</feature>
<dbReference type="PROSITE" id="PS50106">
    <property type="entry name" value="PDZ"/>
    <property type="match status" value="1"/>
</dbReference>
<reference evidence="3 4" key="1">
    <citation type="submission" date="2016-11" db="EMBL/GenBank/DDBJ databases">
        <authorList>
            <person name="Jaros S."/>
            <person name="Januszkiewicz K."/>
            <person name="Wedrychowicz H."/>
        </authorList>
    </citation>
    <scope>NUCLEOTIDE SEQUENCE [LARGE SCALE GENOMIC DNA]</scope>
    <source>
        <strain evidence="3 4">DSM 13106</strain>
    </source>
</reference>
<feature type="transmembrane region" description="Helical" evidence="1">
    <location>
        <begin position="209"/>
        <end position="226"/>
    </location>
</feature>
<organism evidence="3 4">
    <name type="scientific">Sporanaerobacter acetigenes DSM 13106</name>
    <dbReference type="NCBI Taxonomy" id="1123281"/>
    <lineage>
        <taxon>Bacteria</taxon>
        <taxon>Bacillati</taxon>
        <taxon>Bacillota</taxon>
        <taxon>Tissierellia</taxon>
        <taxon>Tissierellales</taxon>
        <taxon>Sporanaerobacteraceae</taxon>
        <taxon>Sporanaerobacter</taxon>
    </lineage>
</organism>
<evidence type="ECO:0000313" key="4">
    <source>
        <dbReference type="Proteomes" id="UP000184389"/>
    </source>
</evidence>
<proteinExistence type="predicted"/>
<dbReference type="InterPro" id="IPR001478">
    <property type="entry name" value="PDZ"/>
</dbReference>
<dbReference type="OrthoDB" id="198399at2"/>
<dbReference type="STRING" id="1123281.SAMN02745180_02040"/>
<dbReference type="Gene3D" id="2.30.42.10">
    <property type="match status" value="1"/>
</dbReference>
<evidence type="ECO:0000313" key="3">
    <source>
        <dbReference type="EMBL" id="SHI08522.1"/>
    </source>
</evidence>
<feature type="transmembrane region" description="Helical" evidence="1">
    <location>
        <begin position="83"/>
        <end position="114"/>
    </location>
</feature>
<keyword evidence="1" id="KW-0812">Transmembrane</keyword>
<feature type="transmembrane region" description="Helical" evidence="1">
    <location>
        <begin position="121"/>
        <end position="141"/>
    </location>
</feature>